<sequence length="70" mass="7251">MIVGYGSAEEFDYTHVIASTNDGQSFFQLRRLDFTAKLALENDSITAPEVAAPASSGRDGRGGSGGVALG</sequence>
<comment type="caution">
    <text evidence="2">The sequence shown here is derived from an EMBL/GenBank/DDBJ whole genome shotgun (WGS) entry which is preliminary data.</text>
</comment>
<gene>
    <name evidence="2" type="ORF">EPI10_033128</name>
</gene>
<reference evidence="2" key="1">
    <citation type="submission" date="2019-08" db="EMBL/GenBank/DDBJ databases">
        <authorList>
            <person name="Liu F."/>
        </authorList>
    </citation>
    <scope>NUCLEOTIDE SEQUENCE [LARGE SCALE GENOMIC DNA]</scope>
    <source>
        <strain evidence="2">PA1801</strain>
        <tissue evidence="2">Leaf</tissue>
    </source>
</reference>
<feature type="region of interest" description="Disordered" evidence="1">
    <location>
        <begin position="48"/>
        <end position="70"/>
    </location>
</feature>
<dbReference type="Proteomes" id="UP000325315">
    <property type="component" value="Unassembled WGS sequence"/>
</dbReference>
<accession>A0A5B6X5U5</accession>
<keyword evidence="3" id="KW-1185">Reference proteome</keyword>
<organism evidence="2 3">
    <name type="scientific">Gossypium australe</name>
    <dbReference type="NCBI Taxonomy" id="47621"/>
    <lineage>
        <taxon>Eukaryota</taxon>
        <taxon>Viridiplantae</taxon>
        <taxon>Streptophyta</taxon>
        <taxon>Embryophyta</taxon>
        <taxon>Tracheophyta</taxon>
        <taxon>Spermatophyta</taxon>
        <taxon>Magnoliopsida</taxon>
        <taxon>eudicotyledons</taxon>
        <taxon>Gunneridae</taxon>
        <taxon>Pentapetalae</taxon>
        <taxon>rosids</taxon>
        <taxon>malvids</taxon>
        <taxon>Malvales</taxon>
        <taxon>Malvaceae</taxon>
        <taxon>Malvoideae</taxon>
        <taxon>Gossypium</taxon>
    </lineage>
</organism>
<evidence type="ECO:0000313" key="2">
    <source>
        <dbReference type="EMBL" id="KAA3489519.1"/>
    </source>
</evidence>
<dbReference type="AlphaFoldDB" id="A0A5B6X5U5"/>
<evidence type="ECO:0000313" key="3">
    <source>
        <dbReference type="Proteomes" id="UP000325315"/>
    </source>
</evidence>
<proteinExistence type="predicted"/>
<name>A0A5B6X5U5_9ROSI</name>
<protein>
    <submittedName>
        <fullName evidence="2">Uncharacterized protein</fullName>
    </submittedName>
</protein>
<dbReference type="EMBL" id="SMMG02000001">
    <property type="protein sequence ID" value="KAA3489519.1"/>
    <property type="molecule type" value="Genomic_DNA"/>
</dbReference>
<evidence type="ECO:0000256" key="1">
    <source>
        <dbReference type="SAM" id="MobiDB-lite"/>
    </source>
</evidence>